<protein>
    <submittedName>
        <fullName evidence="2">Uncharacterized protein</fullName>
    </submittedName>
</protein>
<keyword evidence="3" id="KW-1185">Reference proteome</keyword>
<dbReference type="RefSeq" id="WP_214160371.1">
    <property type="nucleotide sequence ID" value="NZ_JAHBAY010000020.1"/>
</dbReference>
<reference evidence="2 3" key="1">
    <citation type="submission" date="2021-05" db="EMBL/GenBank/DDBJ databases">
        <title>Kineosporia and Streptomyces sp. nov. two new marine actinobacteria isolated from Coral.</title>
        <authorList>
            <person name="Buangrab K."/>
            <person name="Sutthacheep M."/>
            <person name="Yeemin T."/>
            <person name="Harunari E."/>
            <person name="Igarashi Y."/>
            <person name="Kanchanasin P."/>
            <person name="Tanasupawat S."/>
            <person name="Phongsopitanun W."/>
        </authorList>
    </citation>
    <scope>NUCLEOTIDE SEQUENCE [LARGE SCALE GENOMIC DNA]</scope>
    <source>
        <strain evidence="2 3">J2-2</strain>
    </source>
</reference>
<evidence type="ECO:0000313" key="2">
    <source>
        <dbReference type="EMBL" id="MBT0773831.1"/>
    </source>
</evidence>
<accession>A0ABS5TSN6</accession>
<feature type="transmembrane region" description="Helical" evidence="1">
    <location>
        <begin position="7"/>
        <end position="26"/>
    </location>
</feature>
<evidence type="ECO:0000256" key="1">
    <source>
        <dbReference type="SAM" id="Phobius"/>
    </source>
</evidence>
<keyword evidence="1" id="KW-1133">Transmembrane helix</keyword>
<evidence type="ECO:0000313" key="3">
    <source>
        <dbReference type="Proteomes" id="UP001197247"/>
    </source>
</evidence>
<keyword evidence="1" id="KW-0812">Transmembrane</keyword>
<dbReference type="Proteomes" id="UP001197247">
    <property type="component" value="Unassembled WGS sequence"/>
</dbReference>
<feature type="transmembrane region" description="Helical" evidence="1">
    <location>
        <begin position="32"/>
        <end position="50"/>
    </location>
</feature>
<keyword evidence="1" id="KW-0472">Membrane</keyword>
<organism evidence="2 3">
    <name type="scientific">Kineosporia corallincola</name>
    <dbReference type="NCBI Taxonomy" id="2835133"/>
    <lineage>
        <taxon>Bacteria</taxon>
        <taxon>Bacillati</taxon>
        <taxon>Actinomycetota</taxon>
        <taxon>Actinomycetes</taxon>
        <taxon>Kineosporiales</taxon>
        <taxon>Kineosporiaceae</taxon>
        <taxon>Kineosporia</taxon>
    </lineage>
</organism>
<sequence length="73" mass="8412">MTKDQRLRIVFWSVFGFLGMIRAVYGAINGEVFGLVLGLLWCLFGGWKAWTEAKRVDEQVALQKQPDRPGKRR</sequence>
<comment type="caution">
    <text evidence="2">The sequence shown here is derived from an EMBL/GenBank/DDBJ whole genome shotgun (WGS) entry which is preliminary data.</text>
</comment>
<name>A0ABS5TSN6_9ACTN</name>
<gene>
    <name evidence="2" type="ORF">KIH74_33105</name>
</gene>
<proteinExistence type="predicted"/>
<dbReference type="EMBL" id="JAHBAY010000020">
    <property type="protein sequence ID" value="MBT0773831.1"/>
    <property type="molecule type" value="Genomic_DNA"/>
</dbReference>